<dbReference type="SUPFAM" id="SSF56672">
    <property type="entry name" value="DNA/RNA polymerases"/>
    <property type="match status" value="1"/>
</dbReference>
<dbReference type="InterPro" id="IPR043502">
    <property type="entry name" value="DNA/RNA_pol_sf"/>
</dbReference>
<feature type="non-terminal residue" evidence="2">
    <location>
        <position position="85"/>
    </location>
</feature>
<sequence length="85" mass="9997">MPFGLTNVPAVFMDLMNRVCKPYLDKCVIVFIDDILIYSKDEKKHEEHLKAILELLKKKELYAKLSKCEFWIPKVQFLGHVIDSQ</sequence>
<evidence type="ECO:0000313" key="2">
    <source>
        <dbReference type="EMBL" id="GFD02122.1"/>
    </source>
</evidence>
<reference evidence="2" key="1">
    <citation type="journal article" date="2019" name="Sci. Rep.">
        <title>Draft genome of Tanacetum cinerariifolium, the natural source of mosquito coil.</title>
        <authorList>
            <person name="Yamashiro T."/>
            <person name="Shiraishi A."/>
            <person name="Satake H."/>
            <person name="Nakayama K."/>
        </authorList>
    </citation>
    <scope>NUCLEOTIDE SEQUENCE</scope>
</reference>
<feature type="domain" description="Reverse transcriptase" evidence="1">
    <location>
        <begin position="1"/>
        <end position="82"/>
    </location>
</feature>
<dbReference type="PANTHER" id="PTHR24559">
    <property type="entry name" value="TRANSPOSON TY3-I GAG-POL POLYPROTEIN"/>
    <property type="match status" value="1"/>
</dbReference>
<accession>A0A699SVP2</accession>
<organism evidence="2">
    <name type="scientific">Tanacetum cinerariifolium</name>
    <name type="common">Dalmatian daisy</name>
    <name type="synonym">Chrysanthemum cinerariifolium</name>
    <dbReference type="NCBI Taxonomy" id="118510"/>
    <lineage>
        <taxon>Eukaryota</taxon>
        <taxon>Viridiplantae</taxon>
        <taxon>Streptophyta</taxon>
        <taxon>Embryophyta</taxon>
        <taxon>Tracheophyta</taxon>
        <taxon>Spermatophyta</taxon>
        <taxon>Magnoliopsida</taxon>
        <taxon>eudicotyledons</taxon>
        <taxon>Gunneridae</taxon>
        <taxon>Pentapetalae</taxon>
        <taxon>asterids</taxon>
        <taxon>campanulids</taxon>
        <taxon>Asterales</taxon>
        <taxon>Asteraceae</taxon>
        <taxon>Asteroideae</taxon>
        <taxon>Anthemideae</taxon>
        <taxon>Anthemidinae</taxon>
        <taxon>Tanacetum</taxon>
    </lineage>
</organism>
<keyword evidence="2" id="KW-0695">RNA-directed DNA polymerase</keyword>
<protein>
    <submittedName>
        <fullName evidence="2">Putative reverse transcriptase domain-containing protein</fullName>
    </submittedName>
</protein>
<dbReference type="InterPro" id="IPR000477">
    <property type="entry name" value="RT_dom"/>
</dbReference>
<keyword evidence="2" id="KW-0808">Transferase</keyword>
<dbReference type="EMBL" id="BKCJ011195851">
    <property type="protein sequence ID" value="GFD02122.1"/>
    <property type="molecule type" value="Genomic_DNA"/>
</dbReference>
<gene>
    <name evidence="2" type="ORF">Tci_874091</name>
</gene>
<proteinExistence type="predicted"/>
<name>A0A699SVP2_TANCI</name>
<dbReference type="InterPro" id="IPR053134">
    <property type="entry name" value="RNA-dir_DNA_polymerase"/>
</dbReference>
<dbReference type="InterPro" id="IPR043128">
    <property type="entry name" value="Rev_trsase/Diguanyl_cyclase"/>
</dbReference>
<dbReference type="GO" id="GO:0003964">
    <property type="term" value="F:RNA-directed DNA polymerase activity"/>
    <property type="evidence" value="ECO:0007669"/>
    <property type="project" value="UniProtKB-KW"/>
</dbReference>
<dbReference type="FunFam" id="3.30.70.270:FF:000003">
    <property type="entry name" value="Transposon Ty3-G Gag-Pol polyprotein"/>
    <property type="match status" value="1"/>
</dbReference>
<dbReference type="CDD" id="cd01647">
    <property type="entry name" value="RT_LTR"/>
    <property type="match status" value="1"/>
</dbReference>
<dbReference type="Gene3D" id="3.30.70.270">
    <property type="match status" value="1"/>
</dbReference>
<dbReference type="Pfam" id="PF00078">
    <property type="entry name" value="RVT_1"/>
    <property type="match status" value="1"/>
</dbReference>
<dbReference type="PANTHER" id="PTHR24559:SF427">
    <property type="entry name" value="RNA-DIRECTED DNA POLYMERASE"/>
    <property type="match status" value="1"/>
</dbReference>
<dbReference type="PROSITE" id="PS50878">
    <property type="entry name" value="RT_POL"/>
    <property type="match status" value="1"/>
</dbReference>
<dbReference type="AlphaFoldDB" id="A0A699SVP2"/>
<keyword evidence="2" id="KW-0548">Nucleotidyltransferase</keyword>
<comment type="caution">
    <text evidence="2">The sequence shown here is derived from an EMBL/GenBank/DDBJ whole genome shotgun (WGS) entry which is preliminary data.</text>
</comment>
<evidence type="ECO:0000259" key="1">
    <source>
        <dbReference type="PROSITE" id="PS50878"/>
    </source>
</evidence>